<name>Q10XM7_TRIEI</name>
<dbReference type="PANTHER" id="PTHR43591">
    <property type="entry name" value="METHYLTRANSFERASE"/>
    <property type="match status" value="1"/>
</dbReference>
<dbReference type="KEGG" id="ter:Tery_3972"/>
<dbReference type="InterPro" id="IPR029063">
    <property type="entry name" value="SAM-dependent_MTases_sf"/>
</dbReference>
<accession>Q10XM7</accession>
<organism evidence="5">
    <name type="scientific">Trichodesmium erythraeum (strain IMS101)</name>
    <dbReference type="NCBI Taxonomy" id="203124"/>
    <lineage>
        <taxon>Bacteria</taxon>
        <taxon>Bacillati</taxon>
        <taxon>Cyanobacteriota</taxon>
        <taxon>Cyanophyceae</taxon>
        <taxon>Oscillatoriophycideae</taxon>
        <taxon>Oscillatoriales</taxon>
        <taxon>Microcoleaceae</taxon>
        <taxon>Trichodesmium</taxon>
    </lineage>
</organism>
<dbReference type="InterPro" id="IPR032904">
    <property type="entry name" value="MenG"/>
</dbReference>
<dbReference type="UniPathway" id="UPA00995"/>
<dbReference type="HAMAP" id="MF_01813">
    <property type="entry name" value="MenG_UbiE_methyltr"/>
    <property type="match status" value="1"/>
</dbReference>
<dbReference type="PROSITE" id="PS51608">
    <property type="entry name" value="SAM_MT_UBIE"/>
    <property type="match status" value="1"/>
</dbReference>
<dbReference type="GO" id="GO:0042372">
    <property type="term" value="P:phylloquinone biosynthetic process"/>
    <property type="evidence" value="ECO:0007669"/>
    <property type="project" value="UniProtKB-UniRule"/>
</dbReference>
<keyword evidence="1 4" id="KW-0489">Methyltransferase</keyword>
<dbReference type="RefSeq" id="WP_011613327.1">
    <property type="nucleotide sequence ID" value="NC_008312.1"/>
</dbReference>
<dbReference type="STRING" id="203124.Tery_3972"/>
<evidence type="ECO:0000256" key="3">
    <source>
        <dbReference type="ARBA" id="ARBA00022691"/>
    </source>
</evidence>
<evidence type="ECO:0000256" key="1">
    <source>
        <dbReference type="ARBA" id="ARBA00022603"/>
    </source>
</evidence>
<sequence length="233" mass="26010">MTDDSIEVKAIFNKIAPVYDQLNDLLSLGIHKVWKQMAVRWSEPDYGSTCLDLCCGSGDLAYMLAKHVGNTGHVFGVDFSREQLAIARNREPPLLNKISPIHWVEANALSLPFPHNYFDCATMGYGLRNVSNIPLCLQELYRVLKPNAKAAILDMHCPSSSTIRWFQKWYLDTVVVPVASNLGLTKEYAYISPSLTKFLTGKDQVALAYKLGFVNAKHYPIIGGMMGILVITK</sequence>
<dbReference type="PROSITE" id="PS01183">
    <property type="entry name" value="UBIE_1"/>
    <property type="match status" value="1"/>
</dbReference>
<evidence type="ECO:0000256" key="4">
    <source>
        <dbReference type="HAMAP-Rule" id="MF_01982"/>
    </source>
</evidence>
<dbReference type="InterPro" id="IPR004033">
    <property type="entry name" value="UbiE/COQ5_MeTrFase"/>
</dbReference>
<dbReference type="AlphaFoldDB" id="Q10XM7"/>
<dbReference type="eggNOG" id="COG2226">
    <property type="taxonomic scope" value="Bacteria"/>
</dbReference>
<dbReference type="HAMAP" id="MF_01982">
    <property type="entry name" value="MenG_phylloquinone_subfam"/>
    <property type="match status" value="1"/>
</dbReference>
<dbReference type="EMBL" id="CP000393">
    <property type="protein sequence ID" value="ABG52997.1"/>
    <property type="molecule type" value="Genomic_DNA"/>
</dbReference>
<reference evidence="5" key="1">
    <citation type="submission" date="2006-06" db="EMBL/GenBank/DDBJ databases">
        <title>Complete sequence of Trichodesmium erythraeum IMS101.</title>
        <authorList>
            <consortium name="US DOE Joint Genome Institute"/>
            <person name="Copeland A."/>
            <person name="Lucas S."/>
            <person name="Lapidus A."/>
            <person name="Barry K."/>
            <person name="Detter J.C."/>
            <person name="Glavina del Rio T."/>
            <person name="Hammon N."/>
            <person name="Israni S."/>
            <person name="Dalin E."/>
            <person name="Tice H."/>
            <person name="Pitluck S."/>
            <person name="Kiss H."/>
            <person name="Munk A.C."/>
            <person name="Brettin T."/>
            <person name="Bruce D."/>
            <person name="Han C."/>
            <person name="Tapia R."/>
            <person name="Gilna P."/>
            <person name="Schmutz J."/>
            <person name="Larimer F."/>
            <person name="Land M."/>
            <person name="Hauser L."/>
            <person name="Kyrpides N."/>
            <person name="Kim E."/>
            <person name="Richardson P."/>
        </authorList>
    </citation>
    <scope>NUCLEOTIDE SEQUENCE [LARGE SCALE GENOMIC DNA]</scope>
    <source>
        <strain evidence="5">IMS101</strain>
    </source>
</reference>
<dbReference type="OrthoDB" id="9808140at2"/>
<dbReference type="SUPFAM" id="SSF53335">
    <property type="entry name" value="S-adenosyl-L-methionine-dependent methyltransferases"/>
    <property type="match status" value="1"/>
</dbReference>
<dbReference type="Pfam" id="PF01209">
    <property type="entry name" value="Ubie_methyltran"/>
    <property type="match status" value="1"/>
</dbReference>
<dbReference type="GO" id="GO:0032259">
    <property type="term" value="P:methylation"/>
    <property type="evidence" value="ECO:0007669"/>
    <property type="project" value="UniProtKB-KW"/>
</dbReference>
<dbReference type="NCBIfam" id="NF001244">
    <property type="entry name" value="PRK00216.1-5"/>
    <property type="match status" value="1"/>
</dbReference>
<comment type="catalytic activity">
    <reaction evidence="4">
        <text>demethylphylloquinol + S-adenosyl-L-methionine = phylloquinol + S-adenosyl-L-homocysteine + H(+)</text>
        <dbReference type="Rhea" id="RHEA:40551"/>
        <dbReference type="ChEBI" id="CHEBI:15378"/>
        <dbReference type="ChEBI" id="CHEBI:28433"/>
        <dbReference type="ChEBI" id="CHEBI:57856"/>
        <dbReference type="ChEBI" id="CHEBI:59789"/>
        <dbReference type="ChEBI" id="CHEBI:87844"/>
        <dbReference type="EC" id="2.1.1.329"/>
    </reaction>
</comment>
<dbReference type="EC" id="2.1.1.329" evidence="4"/>
<dbReference type="HOGENOM" id="CLU_037990_0_0_3"/>
<dbReference type="NCBIfam" id="TIGR01934">
    <property type="entry name" value="MenG_MenH_UbiE"/>
    <property type="match status" value="1"/>
</dbReference>
<dbReference type="GO" id="GO:0052624">
    <property type="term" value="F:2-phytyl-1,4-naphthoquinone methyltransferase activity"/>
    <property type="evidence" value="ECO:0007669"/>
    <property type="project" value="UniProtKB-EC"/>
</dbReference>
<dbReference type="Gene3D" id="3.40.50.150">
    <property type="entry name" value="Vaccinia Virus protein VP39"/>
    <property type="match status" value="1"/>
</dbReference>
<comment type="function">
    <text evidence="4">Methyltransferase required for the conversion of 2-phytyl-1,4-beta-naphthoquinol to phylloquinol.</text>
</comment>
<protein>
    <recommendedName>
        <fullName evidence="4">2-phytyl-1,4-naphtoquinone methyltransferase</fullName>
        <ecNumber evidence="4">2.1.1.329</ecNumber>
    </recommendedName>
    <alternativeName>
        <fullName evidence="4">Demethylphylloquinone methyltransferase</fullName>
    </alternativeName>
</protein>
<proteinExistence type="inferred from homology"/>
<evidence type="ECO:0000313" key="5">
    <source>
        <dbReference type="EMBL" id="ABG52997.1"/>
    </source>
</evidence>
<comment type="similarity">
    <text evidence="4">Belongs to the class I-like SAM-binding methyltransferase superfamily. MenG/UbiE family.</text>
</comment>
<comment type="pathway">
    <text evidence="4">Cofactor biosynthesis; phylloquinone biosynthesis.</text>
</comment>
<dbReference type="PANTHER" id="PTHR43591:SF24">
    <property type="entry name" value="2-METHOXY-6-POLYPRENYL-1,4-BENZOQUINOL METHYLASE, MITOCHONDRIAL"/>
    <property type="match status" value="1"/>
</dbReference>
<evidence type="ECO:0000256" key="2">
    <source>
        <dbReference type="ARBA" id="ARBA00022679"/>
    </source>
</evidence>
<keyword evidence="3 4" id="KW-0949">S-adenosyl-L-methionine</keyword>
<dbReference type="InterPro" id="IPR023576">
    <property type="entry name" value="UbiE/COQ5_MeTrFase_CS"/>
</dbReference>
<dbReference type="CDD" id="cd02440">
    <property type="entry name" value="AdoMet_MTases"/>
    <property type="match status" value="1"/>
</dbReference>
<keyword evidence="2 4" id="KW-0808">Transferase</keyword>
<gene>
    <name evidence="4" type="primary">menG</name>
    <name evidence="5" type="ordered locus">Tery_3972</name>
</gene>